<evidence type="ECO:0000256" key="4">
    <source>
        <dbReference type="ARBA" id="ARBA00022692"/>
    </source>
</evidence>
<keyword evidence="2" id="KW-0813">Transport</keyword>
<feature type="transmembrane region" description="Helical" evidence="9">
    <location>
        <begin position="172"/>
        <end position="191"/>
    </location>
</feature>
<evidence type="ECO:0000256" key="8">
    <source>
        <dbReference type="ARBA" id="ARBA00023136"/>
    </source>
</evidence>
<keyword evidence="7 9" id="KW-1133">Transmembrane helix</keyword>
<evidence type="ECO:0000256" key="5">
    <source>
        <dbReference type="ARBA" id="ARBA00022856"/>
    </source>
</evidence>
<protein>
    <recommendedName>
        <fullName evidence="10">ABC transmembrane type-1 domain-containing protein</fullName>
    </recommendedName>
</protein>
<feature type="transmembrane region" description="Helical" evidence="9">
    <location>
        <begin position="37"/>
        <end position="57"/>
    </location>
</feature>
<dbReference type="EMBL" id="LAZR01023260">
    <property type="protein sequence ID" value="KKL79125.1"/>
    <property type="molecule type" value="Genomic_DNA"/>
</dbReference>
<feature type="transmembrane region" description="Helical" evidence="9">
    <location>
        <begin position="275"/>
        <end position="298"/>
    </location>
</feature>
<organism evidence="11">
    <name type="scientific">marine sediment metagenome</name>
    <dbReference type="NCBI Taxonomy" id="412755"/>
    <lineage>
        <taxon>unclassified sequences</taxon>
        <taxon>metagenomes</taxon>
        <taxon>ecological metagenomes</taxon>
    </lineage>
</organism>
<dbReference type="AlphaFoldDB" id="A0A0F9HBP3"/>
<evidence type="ECO:0000256" key="2">
    <source>
        <dbReference type="ARBA" id="ARBA00022448"/>
    </source>
</evidence>
<keyword evidence="8 9" id="KW-0472">Membrane</keyword>
<reference evidence="11" key="1">
    <citation type="journal article" date="2015" name="Nature">
        <title>Complex archaea that bridge the gap between prokaryotes and eukaryotes.</title>
        <authorList>
            <person name="Spang A."/>
            <person name="Saw J.H."/>
            <person name="Jorgensen S.L."/>
            <person name="Zaremba-Niedzwiedzka K."/>
            <person name="Martijn J."/>
            <person name="Lind A.E."/>
            <person name="van Eijk R."/>
            <person name="Schleper C."/>
            <person name="Guy L."/>
            <person name="Ettema T.J."/>
        </authorList>
    </citation>
    <scope>NUCLEOTIDE SEQUENCE</scope>
</reference>
<dbReference type="Pfam" id="PF00528">
    <property type="entry name" value="BPD_transp_1"/>
    <property type="match status" value="1"/>
</dbReference>
<evidence type="ECO:0000256" key="3">
    <source>
        <dbReference type="ARBA" id="ARBA00022475"/>
    </source>
</evidence>
<dbReference type="PANTHER" id="PTHR43386:SF24">
    <property type="entry name" value="OLIGOPEPTIDE TRANSPORT SYSTEM PERMEASE PROTEIN AMID"/>
    <property type="match status" value="1"/>
</dbReference>
<evidence type="ECO:0000259" key="10">
    <source>
        <dbReference type="PROSITE" id="PS50928"/>
    </source>
</evidence>
<keyword evidence="3" id="KW-1003">Cell membrane</keyword>
<evidence type="ECO:0000256" key="6">
    <source>
        <dbReference type="ARBA" id="ARBA00022927"/>
    </source>
</evidence>
<dbReference type="InterPro" id="IPR035906">
    <property type="entry name" value="MetI-like_sf"/>
</dbReference>
<dbReference type="InterPro" id="IPR025966">
    <property type="entry name" value="OppC_N"/>
</dbReference>
<dbReference type="InterPro" id="IPR050366">
    <property type="entry name" value="BP-dependent_transpt_permease"/>
</dbReference>
<dbReference type="Pfam" id="PF12911">
    <property type="entry name" value="OppC_N"/>
    <property type="match status" value="1"/>
</dbReference>
<evidence type="ECO:0000313" key="11">
    <source>
        <dbReference type="EMBL" id="KKL79125.1"/>
    </source>
</evidence>
<accession>A0A0F9HBP3</accession>
<keyword evidence="5" id="KW-0571">Peptide transport</keyword>
<feature type="transmembrane region" description="Helical" evidence="9">
    <location>
        <begin position="226"/>
        <end position="255"/>
    </location>
</feature>
<dbReference type="InterPro" id="IPR000515">
    <property type="entry name" value="MetI-like"/>
</dbReference>
<comment type="subcellular location">
    <subcellularLocation>
        <location evidence="1">Cell membrane</location>
        <topology evidence="1">Multi-pass membrane protein</topology>
    </subcellularLocation>
</comment>
<keyword evidence="6" id="KW-0653">Protein transport</keyword>
<dbReference type="GO" id="GO:0015031">
    <property type="term" value="P:protein transport"/>
    <property type="evidence" value="ECO:0007669"/>
    <property type="project" value="UniProtKB-KW"/>
</dbReference>
<comment type="caution">
    <text evidence="11">The sequence shown here is derived from an EMBL/GenBank/DDBJ whole genome shotgun (WGS) entry which is preliminary data.</text>
</comment>
<dbReference type="CDD" id="cd06261">
    <property type="entry name" value="TM_PBP2"/>
    <property type="match status" value="1"/>
</dbReference>
<evidence type="ECO:0000256" key="1">
    <source>
        <dbReference type="ARBA" id="ARBA00004651"/>
    </source>
</evidence>
<name>A0A0F9HBP3_9ZZZZ</name>
<evidence type="ECO:0000256" key="7">
    <source>
        <dbReference type="ARBA" id="ARBA00022989"/>
    </source>
</evidence>
<proteinExistence type="predicted"/>
<feature type="transmembrane region" description="Helical" evidence="9">
    <location>
        <begin position="140"/>
        <end position="160"/>
    </location>
</feature>
<dbReference type="GO" id="GO:0055085">
    <property type="term" value="P:transmembrane transport"/>
    <property type="evidence" value="ECO:0007669"/>
    <property type="project" value="InterPro"/>
</dbReference>
<dbReference type="PANTHER" id="PTHR43386">
    <property type="entry name" value="OLIGOPEPTIDE TRANSPORT SYSTEM PERMEASE PROTEIN APPC"/>
    <property type="match status" value="1"/>
</dbReference>
<evidence type="ECO:0000256" key="9">
    <source>
        <dbReference type="SAM" id="Phobius"/>
    </source>
</evidence>
<feature type="domain" description="ABC transmembrane type-1" evidence="10">
    <location>
        <begin position="101"/>
        <end position="298"/>
    </location>
</feature>
<feature type="transmembrane region" description="Helical" evidence="9">
    <location>
        <begin position="103"/>
        <end position="128"/>
    </location>
</feature>
<gene>
    <name evidence="11" type="ORF">LCGC14_2017980</name>
</gene>
<dbReference type="GO" id="GO:0005886">
    <property type="term" value="C:plasma membrane"/>
    <property type="evidence" value="ECO:0007669"/>
    <property type="project" value="UniProtKB-SubCell"/>
</dbReference>
<dbReference type="SUPFAM" id="SSF161098">
    <property type="entry name" value="MetI-like"/>
    <property type="match status" value="1"/>
</dbReference>
<dbReference type="GO" id="GO:0015833">
    <property type="term" value="P:peptide transport"/>
    <property type="evidence" value="ECO:0007669"/>
    <property type="project" value="UniProtKB-KW"/>
</dbReference>
<sequence>MAEPGAVAGLEEFEEAATRRERGLWSDAFRRLIRNRLAMAGLILLVIIATLVFLGNYTDLVQRYDPRVQDYDVVQTGPSLDHFFGTDQLGRDSWSRVLQGTWISLQVGMGVQAIALVIGLLVGGMAALGGRLLDNLMMRLTDLGFAFPDLLFIILLRAVLSGRDWPIVGEPVPQMILAIAFVNWVIIARLVRGQMLSLKERDYVLAARAMGSTQMRIVFQHMLPNALGPVIVAVVFGIPLAIFAEAVLGFIGIGVPPPTASLGKLVSDGYSFIQVNVWVVLFPAGAIGLLMLCFTFVGDGLRDALDPRAR</sequence>
<dbReference type="Gene3D" id="1.10.3720.10">
    <property type="entry name" value="MetI-like"/>
    <property type="match status" value="1"/>
</dbReference>
<keyword evidence="4 9" id="KW-0812">Transmembrane</keyword>
<dbReference type="PROSITE" id="PS50928">
    <property type="entry name" value="ABC_TM1"/>
    <property type="match status" value="1"/>
</dbReference>